<dbReference type="EMBL" id="JADIXZ010000001">
    <property type="protein sequence ID" value="MBK6299538.1"/>
    <property type="molecule type" value="Genomic_DNA"/>
</dbReference>
<organism evidence="2 5">
    <name type="scientific">Candidatus Phosphoribacter hodrii</name>
    <dbReference type="NCBI Taxonomy" id="2953743"/>
    <lineage>
        <taxon>Bacteria</taxon>
        <taxon>Bacillati</taxon>
        <taxon>Actinomycetota</taxon>
        <taxon>Actinomycetes</taxon>
        <taxon>Micrococcales</taxon>
        <taxon>Dermatophilaceae</taxon>
        <taxon>Candidatus Phosphoribacter</taxon>
    </lineage>
</organism>
<dbReference type="Proteomes" id="UP000718281">
    <property type="component" value="Unassembled WGS sequence"/>
</dbReference>
<dbReference type="Proteomes" id="UP000886632">
    <property type="component" value="Unassembled WGS sequence"/>
</dbReference>
<protein>
    <submittedName>
        <fullName evidence="2">Uncharacterized protein</fullName>
    </submittedName>
</protein>
<evidence type="ECO:0000313" key="2">
    <source>
        <dbReference type="EMBL" id="MBK6299538.1"/>
    </source>
</evidence>
<evidence type="ECO:0000256" key="1">
    <source>
        <dbReference type="SAM" id="MobiDB-lite"/>
    </source>
</evidence>
<dbReference type="AlphaFoldDB" id="A0A935CC33"/>
<sequence length="351" mass="36797">MPRIFRGVLVALATVVVGVSGCTTTPSGPPQTTITWPQETSDALRLLLVGSGSTLYAVWGDRSVVIAGPQGTPTPTRLPKDDQQPGSETPQQIAVDPSGQVWLIRSNQQVTTFLGVDHPASAAVSELGRGSITLPTGRVVPDRLVSEDGLAILDGTTLLASTYTGGRTLNPDQDVLINRVTASGHDEVAGRWRTNPPDPLSGVPEGTSVPAGSVDLGVVRRVAALAPDRIAFVVGTVSGTIKRDSRLSLAVLEAGTVRRVPIPGLCPSDYDATLVRLSDRVVLLGAPAPRDNGECRSVSAARTWLRVDVVDGTSQVLATDTETLAVVGDRIVTATTTHVVDTWTTRITWGS</sequence>
<dbReference type="EMBL" id="JADKGK010000020">
    <property type="protein sequence ID" value="MBL0004154.1"/>
    <property type="molecule type" value="Genomic_DNA"/>
</dbReference>
<dbReference type="Proteomes" id="UP000726105">
    <property type="component" value="Unassembled WGS sequence"/>
</dbReference>
<evidence type="ECO:0000313" key="3">
    <source>
        <dbReference type="EMBL" id="MBK7273845.1"/>
    </source>
</evidence>
<dbReference type="EMBL" id="JADJIB010000004">
    <property type="protein sequence ID" value="MBK7273845.1"/>
    <property type="molecule type" value="Genomic_DNA"/>
</dbReference>
<accession>A0A935CC33</accession>
<gene>
    <name evidence="2" type="ORF">IPF40_00310</name>
    <name evidence="3" type="ORF">IPI13_11975</name>
    <name evidence="4" type="ORF">IPP00_09260</name>
</gene>
<feature type="region of interest" description="Disordered" evidence="1">
    <location>
        <begin position="68"/>
        <end position="93"/>
    </location>
</feature>
<evidence type="ECO:0000313" key="4">
    <source>
        <dbReference type="EMBL" id="MBL0004154.1"/>
    </source>
</evidence>
<proteinExistence type="predicted"/>
<reference evidence="5 6" key="1">
    <citation type="submission" date="2020-10" db="EMBL/GenBank/DDBJ databases">
        <title>Connecting structure to function with the recovery of over 1000 high-quality activated sludge metagenome-assembled genomes encoding full-length rRNA genes using long-read sequencing.</title>
        <authorList>
            <person name="Singleton C.M."/>
            <person name="Petriglieri F."/>
            <person name="Kristensen J.M."/>
            <person name="Kirkegaard R.H."/>
            <person name="Michaelsen T.Y."/>
            <person name="Andersen M.H."/>
            <person name="Karst S.M."/>
            <person name="Dueholm M.S."/>
            <person name="Nielsen P.H."/>
            <person name="Albertsen M."/>
        </authorList>
    </citation>
    <scope>NUCLEOTIDE SEQUENCE [LARGE SCALE GENOMIC DNA]</scope>
    <source>
        <strain evidence="2">AalE_18-Q3-R2-46_BAT3C.188</strain>
        <strain evidence="3">Ega_18-Q3-R5-49_MAXAC.001</strain>
        <strain evidence="4">Ribe_18-Q3-R11-54_MAXAC.001</strain>
    </source>
</reference>
<evidence type="ECO:0000313" key="5">
    <source>
        <dbReference type="Proteomes" id="UP000718281"/>
    </source>
</evidence>
<comment type="caution">
    <text evidence="2">The sequence shown here is derived from an EMBL/GenBank/DDBJ whole genome shotgun (WGS) entry which is preliminary data.</text>
</comment>
<dbReference type="PROSITE" id="PS51257">
    <property type="entry name" value="PROKAR_LIPOPROTEIN"/>
    <property type="match status" value="1"/>
</dbReference>
<name>A0A935CC33_9MICO</name>
<evidence type="ECO:0000313" key="6">
    <source>
        <dbReference type="Proteomes" id="UP000726105"/>
    </source>
</evidence>